<reference evidence="2 3" key="1">
    <citation type="submission" date="2018-12" db="EMBL/GenBank/DDBJ databases">
        <title>Complete genome sequence of Haloplanus rallus MBLA0036.</title>
        <authorList>
            <person name="Nam Y.-d."/>
            <person name="Kang J."/>
            <person name="Chung W.-H."/>
            <person name="Park Y.S."/>
        </authorList>
    </citation>
    <scope>NUCLEOTIDE SEQUENCE [LARGE SCALE GENOMIC DNA]</scope>
    <source>
        <strain evidence="2 3">MBLA0036</strain>
    </source>
</reference>
<feature type="domain" description="YbaK/aminoacyl-tRNA synthetase-associated" evidence="1">
    <location>
        <begin position="29"/>
        <end position="146"/>
    </location>
</feature>
<dbReference type="PANTHER" id="PTHR30411:SF1">
    <property type="entry name" value="CYTOPLASMIC PROTEIN"/>
    <property type="match status" value="1"/>
</dbReference>
<dbReference type="Pfam" id="PF04073">
    <property type="entry name" value="tRNA_edit"/>
    <property type="match status" value="1"/>
</dbReference>
<dbReference type="Gene3D" id="3.90.960.10">
    <property type="entry name" value="YbaK/aminoacyl-tRNA synthetase-associated domain"/>
    <property type="match status" value="1"/>
</dbReference>
<organism evidence="2 3">
    <name type="scientific">Haloplanus rallus</name>
    <dbReference type="NCBI Taxonomy" id="1816183"/>
    <lineage>
        <taxon>Archaea</taxon>
        <taxon>Methanobacteriati</taxon>
        <taxon>Methanobacteriota</taxon>
        <taxon>Stenosarchaea group</taxon>
        <taxon>Halobacteria</taxon>
        <taxon>Halobacteriales</taxon>
        <taxon>Haloferacaceae</taxon>
        <taxon>Haloplanus</taxon>
    </lineage>
</organism>
<evidence type="ECO:0000313" key="3">
    <source>
        <dbReference type="Proteomes" id="UP000428325"/>
    </source>
</evidence>
<dbReference type="AlphaFoldDB" id="A0A6B9F4H4"/>
<evidence type="ECO:0000259" key="1">
    <source>
        <dbReference type="Pfam" id="PF04073"/>
    </source>
</evidence>
<dbReference type="EMBL" id="CP034345">
    <property type="protein sequence ID" value="QGX94242.1"/>
    <property type="molecule type" value="Genomic_DNA"/>
</dbReference>
<dbReference type="OrthoDB" id="27691at2157"/>
<dbReference type="Proteomes" id="UP000428325">
    <property type="component" value="Chromosome"/>
</dbReference>
<dbReference type="SUPFAM" id="SSF55826">
    <property type="entry name" value="YbaK/ProRS associated domain"/>
    <property type="match status" value="1"/>
</dbReference>
<gene>
    <name evidence="2" type="ORF">EI982_05295</name>
</gene>
<dbReference type="RefSeq" id="WP_157688479.1">
    <property type="nucleotide sequence ID" value="NZ_CP034345.1"/>
</dbReference>
<dbReference type="InterPro" id="IPR036754">
    <property type="entry name" value="YbaK/aa-tRNA-synt-asso_dom_sf"/>
</dbReference>
<sequence>MHPTVESFIERARDRHGIEVEVHEFPDGTQTAAAAATAVDCAVGQIVKSIVMQVGDRPVLVLTSGANRVDEGALAAEFDADPDRVRSADAATVKAATGWSIGGVPPFCHDTDLPTLADPAFEAYDTLWAAAGTPETVFPLPRATLVDAAEPRFVDVYE</sequence>
<dbReference type="InterPro" id="IPR007214">
    <property type="entry name" value="YbaK/aa-tRNA-synth-assoc-dom"/>
</dbReference>
<dbReference type="GeneID" id="99245164"/>
<accession>A0A6B9F4H4</accession>
<dbReference type="GO" id="GO:0002161">
    <property type="term" value="F:aminoacyl-tRNA deacylase activity"/>
    <property type="evidence" value="ECO:0007669"/>
    <property type="project" value="InterPro"/>
</dbReference>
<keyword evidence="3" id="KW-1185">Reference proteome</keyword>
<protein>
    <submittedName>
        <fullName evidence="2">YbaK/EbsC family protein</fullName>
    </submittedName>
</protein>
<name>A0A6B9F4H4_9EURY</name>
<dbReference type="PANTHER" id="PTHR30411">
    <property type="entry name" value="CYTOPLASMIC PROTEIN"/>
    <property type="match status" value="1"/>
</dbReference>
<dbReference type="KEGG" id="hra:EI982_05295"/>
<dbReference type="CDD" id="cd04333">
    <property type="entry name" value="ProX_deacylase"/>
    <property type="match status" value="1"/>
</dbReference>
<evidence type="ECO:0000313" key="2">
    <source>
        <dbReference type="EMBL" id="QGX94242.1"/>
    </source>
</evidence>
<proteinExistence type="predicted"/>